<dbReference type="AlphaFoldDB" id="A0A5C5YRV4"/>
<protein>
    <submittedName>
        <fullName evidence="2">Uncharacterized protein</fullName>
    </submittedName>
</protein>
<evidence type="ECO:0000313" key="2">
    <source>
        <dbReference type="EMBL" id="TWT77636.1"/>
    </source>
</evidence>
<comment type="caution">
    <text evidence="2">The sequence shown here is derived from an EMBL/GenBank/DDBJ whole genome shotgun (WGS) entry which is preliminary data.</text>
</comment>
<dbReference type="EMBL" id="SJPO01000003">
    <property type="protein sequence ID" value="TWT77636.1"/>
    <property type="molecule type" value="Genomic_DNA"/>
</dbReference>
<reference evidence="2 3" key="1">
    <citation type="submission" date="2019-02" db="EMBL/GenBank/DDBJ databases">
        <title>Deep-cultivation of Planctomycetes and their phenomic and genomic characterization uncovers novel biology.</title>
        <authorList>
            <person name="Wiegand S."/>
            <person name="Jogler M."/>
            <person name="Boedeker C."/>
            <person name="Pinto D."/>
            <person name="Vollmers J."/>
            <person name="Rivas-Marin E."/>
            <person name="Kohn T."/>
            <person name="Peeters S.H."/>
            <person name="Heuer A."/>
            <person name="Rast P."/>
            <person name="Oberbeckmann S."/>
            <person name="Bunk B."/>
            <person name="Jeske O."/>
            <person name="Meyerdierks A."/>
            <person name="Storesund J.E."/>
            <person name="Kallscheuer N."/>
            <person name="Luecker S."/>
            <person name="Lage O.M."/>
            <person name="Pohl T."/>
            <person name="Merkel B.J."/>
            <person name="Hornburger P."/>
            <person name="Mueller R.-W."/>
            <person name="Bruemmer F."/>
            <person name="Labrenz M."/>
            <person name="Spormann A.M."/>
            <person name="Op Den Camp H."/>
            <person name="Overmann J."/>
            <person name="Amann R."/>
            <person name="Jetten M.S.M."/>
            <person name="Mascher T."/>
            <person name="Medema M.H."/>
            <person name="Devos D.P."/>
            <person name="Kaster A.-K."/>
            <person name="Ovreas L."/>
            <person name="Rohde M."/>
            <person name="Galperin M.Y."/>
            <person name="Jogler C."/>
        </authorList>
    </citation>
    <scope>NUCLEOTIDE SEQUENCE [LARGE SCALE GENOMIC DNA]</scope>
    <source>
        <strain evidence="2 3">Pla123a</strain>
    </source>
</reference>
<dbReference type="RefSeq" id="WP_146585322.1">
    <property type="nucleotide sequence ID" value="NZ_SJPO01000003.1"/>
</dbReference>
<feature type="region of interest" description="Disordered" evidence="1">
    <location>
        <begin position="101"/>
        <end position="122"/>
    </location>
</feature>
<evidence type="ECO:0000313" key="3">
    <source>
        <dbReference type="Proteomes" id="UP000318478"/>
    </source>
</evidence>
<dbReference type="Proteomes" id="UP000318478">
    <property type="component" value="Unassembled WGS sequence"/>
</dbReference>
<keyword evidence="3" id="KW-1185">Reference proteome</keyword>
<organism evidence="2 3">
    <name type="scientific">Posidoniimonas polymericola</name>
    <dbReference type="NCBI Taxonomy" id="2528002"/>
    <lineage>
        <taxon>Bacteria</taxon>
        <taxon>Pseudomonadati</taxon>
        <taxon>Planctomycetota</taxon>
        <taxon>Planctomycetia</taxon>
        <taxon>Pirellulales</taxon>
        <taxon>Lacipirellulaceae</taxon>
        <taxon>Posidoniimonas</taxon>
    </lineage>
</organism>
<evidence type="ECO:0000256" key="1">
    <source>
        <dbReference type="SAM" id="MobiDB-lite"/>
    </source>
</evidence>
<name>A0A5C5YRV4_9BACT</name>
<gene>
    <name evidence="2" type="ORF">Pla123a_14320</name>
</gene>
<proteinExistence type="predicted"/>
<dbReference type="OrthoDB" id="234255at2"/>
<sequence length="965" mass="103636">MIRGTRRQWRWSVIFALAVTLVDSTGCSGAGAGGEVSVGTQGASFSAGDAWQRKELSPDMGKDQFKLGGRKECYALVLEVNQVVEGERELASVVRERMREVTNRPVPQGTPSYRKRPDGAEQTTQVFEGTYSGMRLGYALSLISQAGLTYQVMIWAPQSQLDRVEDLSERMIDGFSMPPAGSEWRRGTRPTEHVRAVGGYELKFRYRPALLRPSEEPSTLISLVSADGGNAIHVLEMPADDADQQLDEVLEAVNEGEANPFEPIRREDVQVGGVKGRMLTSFDGTLTGVFLALPLERGASLDVRYLYTGRPEASRFDRDLFLESLSLDKIDVGLELPEVPSSQEELYRNPFEVRVAGLSDQAAKTSLTSMSHARRLPDGRVLLMHGSGVLELDNGAERKVIDGESWGKQYTAAVWSGGLLIADANDPKGELLDADGEPTAAPIRARVVADWGERLLYCPPAPAPALIGYAAQPSGGEVRCLYPDGSTKTLAEVKGFRVSALGAEPGSGLALAVATPAGRADVDWRGQRPVLALINLESGAHKTLAEWESASAVAPAGKAWLVTGTPQDGPAGVYLVSSGGKRKTLLTGNRFHGVAVESGRLWYAGPVGADEGERLAVFSAPLREVAEVGPLCQPFCVTTFNQLAERWSAKQRTAEDAADAARIATRLQVRQAFAAGSALCEEQLGRPLPVEAKEVDAMLQTLMGNKGLSQAAKQLAAVTLTHFLLEQGAEWVESDRGAAIDWVGASYESAGNTFAEGYTPASLLTDTLYNDDGYWAPATTIIDAAGGRRLFVSLDAEMLHEAVERAKPSGIEAVLSSPDPARLVEVLESAPANTSFRKALYQQVAATGGAALLREVAGHFVGGDHEDVCDRIAWLSARQRLADKDPDTGRLADDLISAISEHPSEPVFYVLLGAACEVDPGRGAAQSRLCYSRALEMRSWGDLADTAQERLEAIEDAMADPTSSN</sequence>
<accession>A0A5C5YRV4</accession>